<dbReference type="SUPFAM" id="SSF52540">
    <property type="entry name" value="P-loop containing nucleoside triphosphate hydrolases"/>
    <property type="match status" value="1"/>
</dbReference>
<dbReference type="Proteomes" id="UP000239549">
    <property type="component" value="Unassembled WGS sequence"/>
</dbReference>
<proteinExistence type="predicted"/>
<dbReference type="PANTHER" id="PTHR42781">
    <property type="entry name" value="SPERMIDINE/PUTRESCINE IMPORT ATP-BINDING PROTEIN POTA"/>
    <property type="match status" value="1"/>
</dbReference>
<evidence type="ECO:0000313" key="6">
    <source>
        <dbReference type="Proteomes" id="UP000239549"/>
    </source>
</evidence>
<dbReference type="InterPro" id="IPR003593">
    <property type="entry name" value="AAA+_ATPase"/>
</dbReference>
<dbReference type="SMART" id="SM00382">
    <property type="entry name" value="AAA"/>
    <property type="match status" value="1"/>
</dbReference>
<dbReference type="InterPro" id="IPR027417">
    <property type="entry name" value="P-loop_NTPase"/>
</dbReference>
<dbReference type="GO" id="GO:0005524">
    <property type="term" value="F:ATP binding"/>
    <property type="evidence" value="ECO:0007669"/>
    <property type="project" value="UniProtKB-KW"/>
</dbReference>
<dbReference type="InterPro" id="IPR050093">
    <property type="entry name" value="ABC_SmlMolc_Importer"/>
</dbReference>
<reference evidence="6" key="1">
    <citation type="submission" date="2018-02" db="EMBL/GenBank/DDBJ databases">
        <title>Genome sequence of Desulfocucumis palustris strain NAW-5.</title>
        <authorList>
            <person name="Watanabe M."/>
            <person name="Kojima H."/>
            <person name="Fukui M."/>
        </authorList>
    </citation>
    <scope>NUCLEOTIDE SEQUENCE [LARGE SCALE GENOMIC DNA]</scope>
    <source>
        <strain evidence="6">NAW-5</strain>
    </source>
</reference>
<sequence length="239" mass="26488">MPENVLSAEKLTLVKNKRKILDIPSFILREGEILALIGPNGAGKSSLLQILSLLQEPTTGDVRFRGEIVHRGNALAFRRRMAVVFQEALLLNTTVFNNVAQGLQLRNVPRSEIPERVNHWLEKLGVAHLSRRMPRFLSGGEAQRVSLARALVLEPEVLFLDEPFSALDSPTRTALLRGIGKLLNDSGITTVFVTHDFSEVDYLTGQAALIKQGCVQHRGAWDKLKSDLAVTENNIFFSG</sequence>
<evidence type="ECO:0000259" key="4">
    <source>
        <dbReference type="PROSITE" id="PS50893"/>
    </source>
</evidence>
<evidence type="ECO:0000256" key="2">
    <source>
        <dbReference type="ARBA" id="ARBA00022741"/>
    </source>
</evidence>
<dbReference type="EMBL" id="BFAV01000071">
    <property type="protein sequence ID" value="GBF32894.1"/>
    <property type="molecule type" value="Genomic_DNA"/>
</dbReference>
<dbReference type="Gene3D" id="3.40.50.300">
    <property type="entry name" value="P-loop containing nucleotide triphosphate hydrolases"/>
    <property type="match status" value="1"/>
</dbReference>
<keyword evidence="1" id="KW-0813">Transport</keyword>
<organism evidence="5 6">
    <name type="scientific">Desulfocucumis palustris</name>
    <dbReference type="NCBI Taxonomy" id="1898651"/>
    <lineage>
        <taxon>Bacteria</taxon>
        <taxon>Bacillati</taxon>
        <taxon>Bacillota</taxon>
        <taxon>Clostridia</taxon>
        <taxon>Eubacteriales</taxon>
        <taxon>Desulfocucumaceae</taxon>
        <taxon>Desulfocucumis</taxon>
    </lineage>
</organism>
<evidence type="ECO:0000256" key="1">
    <source>
        <dbReference type="ARBA" id="ARBA00022448"/>
    </source>
</evidence>
<dbReference type="OrthoDB" id="9780431at2"/>
<dbReference type="InterPro" id="IPR017871">
    <property type="entry name" value="ABC_transporter-like_CS"/>
</dbReference>
<dbReference type="PANTHER" id="PTHR42781:SF4">
    <property type="entry name" value="SPERMIDINE_PUTRESCINE IMPORT ATP-BINDING PROTEIN POTA"/>
    <property type="match status" value="1"/>
</dbReference>
<dbReference type="InterPro" id="IPR003439">
    <property type="entry name" value="ABC_transporter-like_ATP-bd"/>
</dbReference>
<evidence type="ECO:0000256" key="3">
    <source>
        <dbReference type="ARBA" id="ARBA00022840"/>
    </source>
</evidence>
<protein>
    <submittedName>
        <fullName evidence="5">ABC-type tungstate transport system</fullName>
    </submittedName>
</protein>
<keyword evidence="3" id="KW-0067">ATP-binding</keyword>
<accession>A0A2L2XAA6</accession>
<dbReference type="GO" id="GO:0016887">
    <property type="term" value="F:ATP hydrolysis activity"/>
    <property type="evidence" value="ECO:0007669"/>
    <property type="project" value="InterPro"/>
</dbReference>
<dbReference type="PROSITE" id="PS00211">
    <property type="entry name" value="ABC_TRANSPORTER_1"/>
    <property type="match status" value="1"/>
</dbReference>
<dbReference type="RefSeq" id="WP_104371365.1">
    <property type="nucleotide sequence ID" value="NZ_BFAV01000071.1"/>
</dbReference>
<gene>
    <name evidence="5" type="ORF">DCCM_1991</name>
</gene>
<dbReference type="PROSITE" id="PS50893">
    <property type="entry name" value="ABC_TRANSPORTER_2"/>
    <property type="match status" value="1"/>
</dbReference>
<evidence type="ECO:0000313" key="5">
    <source>
        <dbReference type="EMBL" id="GBF32894.1"/>
    </source>
</evidence>
<feature type="domain" description="ABC transporter" evidence="4">
    <location>
        <begin position="6"/>
        <end position="237"/>
    </location>
</feature>
<keyword evidence="2" id="KW-0547">Nucleotide-binding</keyword>
<name>A0A2L2XAA6_9FIRM</name>
<comment type="caution">
    <text evidence="5">The sequence shown here is derived from an EMBL/GenBank/DDBJ whole genome shotgun (WGS) entry which is preliminary data.</text>
</comment>
<dbReference type="Pfam" id="PF00005">
    <property type="entry name" value="ABC_tran"/>
    <property type="match status" value="1"/>
</dbReference>
<dbReference type="AlphaFoldDB" id="A0A2L2XAA6"/>
<keyword evidence="6" id="KW-1185">Reference proteome</keyword>